<dbReference type="Gene3D" id="3.30.450.40">
    <property type="match status" value="1"/>
</dbReference>
<feature type="non-terminal residue" evidence="1">
    <location>
        <position position="89"/>
    </location>
</feature>
<dbReference type="AlphaFoldDB" id="A0A2V4N185"/>
<evidence type="ECO:0000313" key="1">
    <source>
        <dbReference type="EMBL" id="PYC75872.1"/>
    </source>
</evidence>
<organism evidence="1 2">
    <name type="scientific">Streptomyces tateyamensis</name>
    <dbReference type="NCBI Taxonomy" id="565073"/>
    <lineage>
        <taxon>Bacteria</taxon>
        <taxon>Bacillati</taxon>
        <taxon>Actinomycetota</taxon>
        <taxon>Actinomycetes</taxon>
        <taxon>Kitasatosporales</taxon>
        <taxon>Streptomycetaceae</taxon>
        <taxon>Streptomyces</taxon>
    </lineage>
</organism>
<feature type="non-terminal residue" evidence="1">
    <location>
        <position position="1"/>
    </location>
</feature>
<dbReference type="EMBL" id="PYBW01000086">
    <property type="protein sequence ID" value="PYC75872.1"/>
    <property type="molecule type" value="Genomic_DNA"/>
</dbReference>
<gene>
    <name evidence="1" type="ORF">C7C46_23220</name>
</gene>
<name>A0A2V4N185_9ACTN</name>
<reference evidence="1 2" key="1">
    <citation type="submission" date="2018-03" db="EMBL/GenBank/DDBJ databases">
        <title>Bioinformatic expansion and discovery of thiopeptide antibiotics.</title>
        <authorList>
            <person name="Schwalen C.J."/>
            <person name="Hudson G.A."/>
            <person name="Mitchell D.A."/>
        </authorList>
    </citation>
    <scope>NUCLEOTIDE SEQUENCE [LARGE SCALE GENOMIC DNA]</scope>
    <source>
        <strain evidence="1 2">ATCC 21389</strain>
    </source>
</reference>
<dbReference type="InterPro" id="IPR029016">
    <property type="entry name" value="GAF-like_dom_sf"/>
</dbReference>
<accession>A0A2V4N185</accession>
<comment type="caution">
    <text evidence="1">The sequence shown here is derived from an EMBL/GenBank/DDBJ whole genome shotgun (WGS) entry which is preliminary data.</text>
</comment>
<dbReference type="Proteomes" id="UP000248039">
    <property type="component" value="Unassembled WGS sequence"/>
</dbReference>
<evidence type="ECO:0000313" key="2">
    <source>
        <dbReference type="Proteomes" id="UP000248039"/>
    </source>
</evidence>
<keyword evidence="2" id="KW-1185">Reference proteome</keyword>
<sequence length="89" mass="9743">RGRDPEHLNPAEVEHRRRASGLDTVLPTLRSTLFDPVSDLPLILAVADRTGTVLWHEGPRDLRRSADLIGFMTGGRWGEESVGTNGIGT</sequence>
<protein>
    <submittedName>
        <fullName evidence="1">Diguanylate cyclase</fullName>
    </submittedName>
</protein>
<proteinExistence type="predicted"/>